<feature type="disulfide bond" evidence="1">
    <location>
        <begin position="110"/>
        <end position="127"/>
    </location>
</feature>
<evidence type="ECO:0000256" key="1">
    <source>
        <dbReference type="PROSITE-ProRule" id="PRU00076"/>
    </source>
</evidence>
<dbReference type="EMBL" id="RCHS01001604">
    <property type="protein sequence ID" value="RMX52584.1"/>
    <property type="molecule type" value="Genomic_DNA"/>
</dbReference>
<accession>A0A3M6UGF0</accession>
<feature type="disulfide bond" evidence="1">
    <location>
        <begin position="129"/>
        <end position="138"/>
    </location>
</feature>
<dbReference type="Pfam" id="PF00008">
    <property type="entry name" value="EGF"/>
    <property type="match status" value="1"/>
</dbReference>
<dbReference type="SMART" id="SM00181">
    <property type="entry name" value="EGF"/>
    <property type="match status" value="1"/>
</dbReference>
<comment type="caution">
    <text evidence="3">The sequence shown here is derived from an EMBL/GenBank/DDBJ whole genome shotgun (WGS) entry which is preliminary data.</text>
</comment>
<proteinExistence type="predicted"/>
<evidence type="ECO:0000313" key="4">
    <source>
        <dbReference type="Proteomes" id="UP000275408"/>
    </source>
</evidence>
<keyword evidence="1" id="KW-1015">Disulfide bond</keyword>
<dbReference type="InterPro" id="IPR000742">
    <property type="entry name" value="EGF"/>
</dbReference>
<gene>
    <name evidence="3" type="ORF">pdam_00019386</name>
</gene>
<dbReference type="AlphaFoldDB" id="A0A3M6UGF0"/>
<comment type="caution">
    <text evidence="1">Lacks conserved residue(s) required for the propagation of feature annotation.</text>
</comment>
<dbReference type="Proteomes" id="UP000275408">
    <property type="component" value="Unassembled WGS sequence"/>
</dbReference>
<feature type="domain" description="EGF-like" evidence="2">
    <location>
        <begin position="101"/>
        <end position="139"/>
    </location>
</feature>
<reference evidence="3 4" key="1">
    <citation type="journal article" date="2018" name="Sci. Rep.">
        <title>Comparative analysis of the Pocillopora damicornis genome highlights role of immune system in coral evolution.</title>
        <authorList>
            <person name="Cunning R."/>
            <person name="Bay R.A."/>
            <person name="Gillette P."/>
            <person name="Baker A.C."/>
            <person name="Traylor-Knowles N."/>
        </authorList>
    </citation>
    <scope>NUCLEOTIDE SEQUENCE [LARGE SCALE GENOMIC DNA]</scope>
    <source>
        <strain evidence="3">RSMAS</strain>
        <tissue evidence="3">Whole animal</tissue>
    </source>
</reference>
<dbReference type="PROSITE" id="PS00022">
    <property type="entry name" value="EGF_1"/>
    <property type="match status" value="1"/>
</dbReference>
<sequence>MLVTISLTDQLQVFIVLCLMFEEPIGGYVLQQHVFKQIYLFMGIEPYSDCKNRCLMENTCVSVKIGPPSKNGLRVCQLSDSDHIQHPADLKPQEGYQYWATKNPCSSSPCLPNATCLNGFTDKRYICLCQVGSEGKQCDKEKGDQKLRISQNKCQVYLRAYVLSPPVNLLL</sequence>
<evidence type="ECO:0000259" key="2">
    <source>
        <dbReference type="PROSITE" id="PS50026"/>
    </source>
</evidence>
<dbReference type="CDD" id="cd00054">
    <property type="entry name" value="EGF_CA"/>
    <property type="match status" value="1"/>
</dbReference>
<organism evidence="3 4">
    <name type="scientific">Pocillopora damicornis</name>
    <name type="common">Cauliflower coral</name>
    <name type="synonym">Millepora damicornis</name>
    <dbReference type="NCBI Taxonomy" id="46731"/>
    <lineage>
        <taxon>Eukaryota</taxon>
        <taxon>Metazoa</taxon>
        <taxon>Cnidaria</taxon>
        <taxon>Anthozoa</taxon>
        <taxon>Hexacorallia</taxon>
        <taxon>Scleractinia</taxon>
        <taxon>Astrocoeniina</taxon>
        <taxon>Pocilloporidae</taxon>
        <taxon>Pocillopora</taxon>
    </lineage>
</organism>
<dbReference type="STRING" id="46731.A0A3M6UGF0"/>
<keyword evidence="4" id="KW-1185">Reference proteome</keyword>
<dbReference type="SUPFAM" id="SSF57196">
    <property type="entry name" value="EGF/Laminin"/>
    <property type="match status" value="1"/>
</dbReference>
<dbReference type="Gene3D" id="2.10.25.10">
    <property type="entry name" value="Laminin"/>
    <property type="match status" value="1"/>
</dbReference>
<dbReference type="PROSITE" id="PS50026">
    <property type="entry name" value="EGF_3"/>
    <property type="match status" value="1"/>
</dbReference>
<dbReference type="OrthoDB" id="5982253at2759"/>
<protein>
    <recommendedName>
        <fullName evidence="2">EGF-like domain-containing protein</fullName>
    </recommendedName>
</protein>
<keyword evidence="1" id="KW-0245">EGF-like domain</keyword>
<evidence type="ECO:0000313" key="3">
    <source>
        <dbReference type="EMBL" id="RMX52584.1"/>
    </source>
</evidence>
<name>A0A3M6UGF0_POCDA</name>